<sequence>MAVRKLERAVQSTRILKRAVSFRRARPRNPAAHLVEELVTPHAENVCLLCAASSSLMFNLITRIESGNEIAVDRNTDQYKRQRVHRVSRGRRRS</sequence>
<evidence type="ECO:0000313" key="1">
    <source>
        <dbReference type="EMBL" id="GBP81592.1"/>
    </source>
</evidence>
<protein>
    <submittedName>
        <fullName evidence="1">Uncharacterized protein</fullName>
    </submittedName>
</protein>
<comment type="caution">
    <text evidence="1">The sequence shown here is derived from an EMBL/GenBank/DDBJ whole genome shotgun (WGS) entry which is preliminary data.</text>
</comment>
<name>A0A4C1Z2Y2_EUMVA</name>
<dbReference type="AlphaFoldDB" id="A0A4C1Z2Y2"/>
<dbReference type="Proteomes" id="UP000299102">
    <property type="component" value="Unassembled WGS sequence"/>
</dbReference>
<accession>A0A4C1Z2Y2</accession>
<evidence type="ECO:0000313" key="2">
    <source>
        <dbReference type="Proteomes" id="UP000299102"/>
    </source>
</evidence>
<organism evidence="1 2">
    <name type="scientific">Eumeta variegata</name>
    <name type="common">Bagworm moth</name>
    <name type="synonym">Eumeta japonica</name>
    <dbReference type="NCBI Taxonomy" id="151549"/>
    <lineage>
        <taxon>Eukaryota</taxon>
        <taxon>Metazoa</taxon>
        <taxon>Ecdysozoa</taxon>
        <taxon>Arthropoda</taxon>
        <taxon>Hexapoda</taxon>
        <taxon>Insecta</taxon>
        <taxon>Pterygota</taxon>
        <taxon>Neoptera</taxon>
        <taxon>Endopterygota</taxon>
        <taxon>Lepidoptera</taxon>
        <taxon>Glossata</taxon>
        <taxon>Ditrysia</taxon>
        <taxon>Tineoidea</taxon>
        <taxon>Psychidae</taxon>
        <taxon>Oiketicinae</taxon>
        <taxon>Eumeta</taxon>
    </lineage>
</organism>
<dbReference type="EMBL" id="BGZK01001519">
    <property type="protein sequence ID" value="GBP81592.1"/>
    <property type="molecule type" value="Genomic_DNA"/>
</dbReference>
<reference evidence="1 2" key="1">
    <citation type="journal article" date="2019" name="Commun. Biol.">
        <title>The bagworm genome reveals a unique fibroin gene that provides high tensile strength.</title>
        <authorList>
            <person name="Kono N."/>
            <person name="Nakamura H."/>
            <person name="Ohtoshi R."/>
            <person name="Tomita M."/>
            <person name="Numata K."/>
            <person name="Arakawa K."/>
        </authorList>
    </citation>
    <scope>NUCLEOTIDE SEQUENCE [LARGE SCALE GENOMIC DNA]</scope>
</reference>
<keyword evidence="2" id="KW-1185">Reference proteome</keyword>
<gene>
    <name evidence="1" type="ORF">EVAR_62079_1</name>
</gene>
<proteinExistence type="predicted"/>